<dbReference type="Gene3D" id="3.40.50.2000">
    <property type="entry name" value="Glycogen Phosphorylase B"/>
    <property type="match status" value="2"/>
</dbReference>
<dbReference type="SUPFAM" id="SSF53756">
    <property type="entry name" value="UDP-Glycosyltransferase/glycogen phosphorylase"/>
    <property type="match status" value="1"/>
</dbReference>
<dbReference type="GO" id="GO:0033072">
    <property type="term" value="P:vancomycin biosynthetic process"/>
    <property type="evidence" value="ECO:0007669"/>
    <property type="project" value="UniProtKB-UniPathway"/>
</dbReference>
<dbReference type="Proteomes" id="UP000317303">
    <property type="component" value="Unassembled WGS sequence"/>
</dbReference>
<proteinExistence type="predicted"/>
<keyword evidence="5" id="KW-0808">Transferase</keyword>
<organism evidence="5 6">
    <name type="scientific">Prauserella rugosa</name>
    <dbReference type="NCBI Taxonomy" id="43354"/>
    <lineage>
        <taxon>Bacteria</taxon>
        <taxon>Bacillati</taxon>
        <taxon>Actinomycetota</taxon>
        <taxon>Actinomycetes</taxon>
        <taxon>Pseudonocardiales</taxon>
        <taxon>Pseudonocardiaceae</taxon>
        <taxon>Prauserella</taxon>
    </lineage>
</organism>
<name>A0A660CAY6_9PSEU</name>
<evidence type="ECO:0000256" key="1">
    <source>
        <dbReference type="ARBA" id="ARBA00004660"/>
    </source>
</evidence>
<feature type="domain" description="Glycosyltransferase family 28 N-terminal" evidence="3">
    <location>
        <begin position="1"/>
        <end position="88"/>
    </location>
</feature>
<dbReference type="InterPro" id="IPR002213">
    <property type="entry name" value="UDP_glucos_trans"/>
</dbReference>
<evidence type="ECO:0000259" key="4">
    <source>
        <dbReference type="Pfam" id="PF06722"/>
    </source>
</evidence>
<dbReference type="InterPro" id="IPR010610">
    <property type="entry name" value="EryCIII-like_C"/>
</dbReference>
<comment type="caution">
    <text evidence="5">The sequence shown here is derived from an EMBL/GenBank/DDBJ whole genome shotgun (WGS) entry which is preliminary data.</text>
</comment>
<dbReference type="EMBL" id="VLJV01000001">
    <property type="protein sequence ID" value="TWH20718.1"/>
    <property type="molecule type" value="Genomic_DNA"/>
</dbReference>
<dbReference type="InterPro" id="IPR050426">
    <property type="entry name" value="Glycosyltransferase_28"/>
</dbReference>
<dbReference type="CDD" id="cd03784">
    <property type="entry name" value="GT1_Gtf-like"/>
    <property type="match status" value="1"/>
</dbReference>
<comment type="pathway">
    <text evidence="1">Antibiotic biosynthesis; vancomycin biosynthesis.</text>
</comment>
<keyword evidence="2" id="KW-0045">Antibiotic biosynthesis</keyword>
<dbReference type="GO" id="GO:0008194">
    <property type="term" value="F:UDP-glycosyltransferase activity"/>
    <property type="evidence" value="ECO:0007669"/>
    <property type="project" value="InterPro"/>
</dbReference>
<dbReference type="GO" id="GO:0005975">
    <property type="term" value="P:carbohydrate metabolic process"/>
    <property type="evidence" value="ECO:0007669"/>
    <property type="project" value="InterPro"/>
</dbReference>
<dbReference type="PANTHER" id="PTHR48050:SF13">
    <property type="entry name" value="STEROL 3-BETA-GLUCOSYLTRANSFERASE UGT80A2"/>
    <property type="match status" value="1"/>
</dbReference>
<dbReference type="Pfam" id="PF03033">
    <property type="entry name" value="Glyco_transf_28"/>
    <property type="match status" value="1"/>
</dbReference>
<dbReference type="FunFam" id="3.40.50.2000:FF:000009">
    <property type="entry name" value="Sterol 3-beta-glucosyltransferase UGT80A2"/>
    <property type="match status" value="1"/>
</dbReference>
<evidence type="ECO:0000256" key="2">
    <source>
        <dbReference type="ARBA" id="ARBA00023194"/>
    </source>
</evidence>
<dbReference type="AlphaFoldDB" id="A0A660CAY6"/>
<dbReference type="UniPathway" id="UPA00162"/>
<evidence type="ECO:0000313" key="5">
    <source>
        <dbReference type="EMBL" id="TWH20718.1"/>
    </source>
</evidence>
<dbReference type="InterPro" id="IPR004276">
    <property type="entry name" value="GlycoTrans_28_N"/>
</dbReference>
<evidence type="ECO:0000313" key="6">
    <source>
        <dbReference type="Proteomes" id="UP000317303"/>
    </source>
</evidence>
<keyword evidence="6" id="KW-1185">Reference proteome</keyword>
<protein>
    <submittedName>
        <fullName evidence="5">O-mycaminosyltylonolide 6-deoxyallosyltransferase</fullName>
    </submittedName>
</protein>
<dbReference type="PANTHER" id="PTHR48050">
    <property type="entry name" value="STEROL 3-BETA-GLUCOSYLTRANSFERASE"/>
    <property type="match status" value="1"/>
</dbReference>
<dbReference type="Pfam" id="PF06722">
    <property type="entry name" value="EryCIII-like_C"/>
    <property type="match status" value="1"/>
</dbReference>
<accession>A0A660CAY6</accession>
<dbReference type="GO" id="GO:0016758">
    <property type="term" value="F:hexosyltransferase activity"/>
    <property type="evidence" value="ECO:0007669"/>
    <property type="project" value="InterPro"/>
</dbReference>
<reference evidence="5 6" key="1">
    <citation type="submission" date="2019-07" db="EMBL/GenBank/DDBJ databases">
        <title>R&amp;d 2014.</title>
        <authorList>
            <person name="Klenk H.-P."/>
        </authorList>
    </citation>
    <scope>NUCLEOTIDE SEQUENCE [LARGE SCALE GENOMIC DNA]</scope>
    <source>
        <strain evidence="5 6">DSM 43194</strain>
    </source>
</reference>
<gene>
    <name evidence="5" type="ORF">JD82_02565</name>
</gene>
<evidence type="ECO:0000259" key="3">
    <source>
        <dbReference type="Pfam" id="PF03033"/>
    </source>
</evidence>
<sequence length="424" mass="46825">MAVVGSRGDVQPFLALGSAMRERGHEVRLATHADFRELTAEAGLEFHPVPGSPRHYFESPEVIESLRYRSPATRLLRSLRRPPNADAKAAAAGLAQLQSRLSSAYEGADLVVGSSFNRNIFLAAEPETPWAMVSWYPSTPTSAFPAMGAPSLPLGGWYNRLTHRISRAMEWRMTRPIVNAYRDDLGLRPLGTGTPFAELERRGAFLYLQSPDVLPAPADWPRGHMLAGYWYWDRPDWTPGPELVEAVERKPEPIVLSFGSLWPAYPPGSLHMVADAVRRTGHRLIVVDGPSQEELPDDVLRIHDADYSWLFPRAATVIHHGGFGTGSAVLRAGVPQVVVPIFVDHPFWAARMAALGVAPAPIPAPRLSTTRVHDALIRTLGDHRIRDRARWIGPRIEAERGLDEACALLESWVGDRAGNGTWAR</sequence>
<feature type="domain" description="Erythromycin biosynthesis protein CIII-like C-terminal" evidence="4">
    <location>
        <begin position="288"/>
        <end position="389"/>
    </location>
</feature>